<dbReference type="STRING" id="1156985.SAMN04488118_10555"/>
<sequence length="187" mass="20785">MDPHLLRILNASRKCRCCGATFAELLSLSCDRPDICSEDLIVQDNSAIVAENGDILTEDFCRLGELYFIRAILTFPVANSAGAEFVLGTWANLPVEDFHTYLAIFDGQEEELPPKRPVWLANVIPLHEGKPAACTLVMRSEGQYPELDIAEPGHPLNELQNRGLTFEELLGMLHSYGHDIPSLVYDS</sequence>
<dbReference type="EMBL" id="FMWG01000005">
    <property type="protein sequence ID" value="SCZ63342.1"/>
    <property type="molecule type" value="Genomic_DNA"/>
</dbReference>
<evidence type="ECO:0000313" key="2">
    <source>
        <dbReference type="Proteomes" id="UP000198767"/>
    </source>
</evidence>
<dbReference type="InterPro" id="IPR018697">
    <property type="entry name" value="DUF2199"/>
</dbReference>
<name>A0A1G5QNN2_9RHOB</name>
<dbReference type="Pfam" id="PF09965">
    <property type="entry name" value="DUF2199"/>
    <property type="match status" value="1"/>
</dbReference>
<accession>A0A1G5QNN2</accession>
<organism evidence="1 2">
    <name type="scientific">Epibacterium ulvae</name>
    <dbReference type="NCBI Taxonomy" id="1156985"/>
    <lineage>
        <taxon>Bacteria</taxon>
        <taxon>Pseudomonadati</taxon>
        <taxon>Pseudomonadota</taxon>
        <taxon>Alphaproteobacteria</taxon>
        <taxon>Rhodobacterales</taxon>
        <taxon>Roseobacteraceae</taxon>
        <taxon>Epibacterium</taxon>
    </lineage>
</organism>
<dbReference type="Proteomes" id="UP000198767">
    <property type="component" value="Unassembled WGS sequence"/>
</dbReference>
<evidence type="ECO:0000313" key="1">
    <source>
        <dbReference type="EMBL" id="SCZ63342.1"/>
    </source>
</evidence>
<keyword evidence="2" id="KW-1185">Reference proteome</keyword>
<evidence type="ECO:0008006" key="3">
    <source>
        <dbReference type="Google" id="ProtNLM"/>
    </source>
</evidence>
<protein>
    <recommendedName>
        <fullName evidence="3">DUF2199 domain-containing protein</fullName>
    </recommendedName>
</protein>
<dbReference type="AlphaFoldDB" id="A0A1G5QNN2"/>
<proteinExistence type="predicted"/>
<gene>
    <name evidence="1" type="ORF">SAMN04488118_10555</name>
</gene>
<reference evidence="1 2" key="1">
    <citation type="submission" date="2016-10" db="EMBL/GenBank/DDBJ databases">
        <authorList>
            <person name="de Groot N.N."/>
        </authorList>
    </citation>
    <scope>NUCLEOTIDE SEQUENCE [LARGE SCALE GENOMIC DNA]</scope>
    <source>
        <strain evidence="1 2">U95</strain>
    </source>
</reference>
<dbReference type="RefSeq" id="WP_232716176.1">
    <property type="nucleotide sequence ID" value="NZ_FMWG01000005.1"/>
</dbReference>